<dbReference type="GO" id="GO:0006269">
    <property type="term" value="P:DNA replication, synthesis of primer"/>
    <property type="evidence" value="ECO:0007669"/>
    <property type="project" value="UniProtKB-KW"/>
</dbReference>
<evidence type="ECO:0000259" key="3">
    <source>
        <dbReference type="PROSITE" id="PS51199"/>
    </source>
</evidence>
<feature type="domain" description="SF4 helicase" evidence="3">
    <location>
        <begin position="37"/>
        <end position="317"/>
    </location>
</feature>
<organism evidence="4">
    <name type="scientific">marine sediment metagenome</name>
    <dbReference type="NCBI Taxonomy" id="412755"/>
    <lineage>
        <taxon>unclassified sequences</taxon>
        <taxon>metagenomes</taxon>
        <taxon>ecological metagenomes</taxon>
    </lineage>
</organism>
<name>A0A0F8XTA6_9ZZZZ</name>
<dbReference type="GO" id="GO:0005524">
    <property type="term" value="F:ATP binding"/>
    <property type="evidence" value="ECO:0007669"/>
    <property type="project" value="InterPro"/>
</dbReference>
<dbReference type="PANTHER" id="PTHR30153:SF2">
    <property type="entry name" value="REPLICATIVE DNA HELICASE"/>
    <property type="match status" value="1"/>
</dbReference>
<feature type="region of interest" description="Disordered" evidence="2">
    <location>
        <begin position="263"/>
        <end position="282"/>
    </location>
</feature>
<comment type="caution">
    <text evidence="4">The sequence shown here is derived from an EMBL/GenBank/DDBJ whole genome shotgun (WGS) entry which is preliminary data.</text>
</comment>
<dbReference type="GO" id="GO:1990077">
    <property type="term" value="C:primosome complex"/>
    <property type="evidence" value="ECO:0007669"/>
    <property type="project" value="UniProtKB-KW"/>
</dbReference>
<evidence type="ECO:0000256" key="1">
    <source>
        <dbReference type="ARBA" id="ARBA00022515"/>
    </source>
</evidence>
<dbReference type="SUPFAM" id="SSF52540">
    <property type="entry name" value="P-loop containing nucleoside triphosphate hydrolases"/>
    <property type="match status" value="1"/>
</dbReference>
<dbReference type="PANTHER" id="PTHR30153">
    <property type="entry name" value="REPLICATIVE DNA HELICASE DNAB"/>
    <property type="match status" value="1"/>
</dbReference>
<dbReference type="InterPro" id="IPR027417">
    <property type="entry name" value="P-loop_NTPase"/>
</dbReference>
<protein>
    <recommendedName>
        <fullName evidence="3">SF4 helicase domain-containing protein</fullName>
    </recommendedName>
</protein>
<dbReference type="PROSITE" id="PS51199">
    <property type="entry name" value="SF4_HELICASE"/>
    <property type="match status" value="1"/>
</dbReference>
<feature type="non-terminal residue" evidence="4">
    <location>
        <position position="1"/>
    </location>
</feature>
<dbReference type="CDD" id="cd00984">
    <property type="entry name" value="DnaB_C"/>
    <property type="match status" value="1"/>
</dbReference>
<evidence type="ECO:0000313" key="4">
    <source>
        <dbReference type="EMBL" id="KKK72168.1"/>
    </source>
</evidence>
<dbReference type="EMBL" id="LAZR01057388">
    <property type="protein sequence ID" value="KKK72168.1"/>
    <property type="molecule type" value="Genomic_DNA"/>
</dbReference>
<reference evidence="4" key="1">
    <citation type="journal article" date="2015" name="Nature">
        <title>Complex archaea that bridge the gap between prokaryotes and eukaryotes.</title>
        <authorList>
            <person name="Spang A."/>
            <person name="Saw J.H."/>
            <person name="Jorgensen S.L."/>
            <person name="Zaremba-Niedzwiedzka K."/>
            <person name="Martijn J."/>
            <person name="Lind A.E."/>
            <person name="van Eijk R."/>
            <person name="Schleper C."/>
            <person name="Guy L."/>
            <person name="Ettema T.J."/>
        </authorList>
    </citation>
    <scope>NUCLEOTIDE SEQUENCE</scope>
</reference>
<dbReference type="GO" id="GO:0005829">
    <property type="term" value="C:cytosol"/>
    <property type="evidence" value="ECO:0007669"/>
    <property type="project" value="TreeGrafter"/>
</dbReference>
<gene>
    <name evidence="4" type="ORF">LCGC14_2906590</name>
</gene>
<proteinExistence type="predicted"/>
<evidence type="ECO:0000256" key="2">
    <source>
        <dbReference type="SAM" id="MobiDB-lite"/>
    </source>
</evidence>
<dbReference type="Gene3D" id="3.40.50.300">
    <property type="entry name" value="P-loop containing nucleotide triphosphate hydrolases"/>
    <property type="match status" value="1"/>
</dbReference>
<dbReference type="AlphaFoldDB" id="A0A0F8XTA6"/>
<sequence>ETLIAGIRQGESIRDFVHVKELLEGYLATADRATGAVAAEARAITTGFMDLDTLLGGLKRMDLIVVAARPSVGKTSLALNFARNAAARQQATVGIFSVEMAGEQIVQRLLASESGVDSTRLGFGTHSDREQGRIVNALGVLSELNIYFDDTALLTVAEMRAKARRLHLERGLDLLIVDHLQLMHSGMRHDNRVQEVSYITRSLKELARDLDVPLVACSQLSRALEARPTHIPQLSDLRDSGSIEQDADVVMFIYREEKHVDRDEWQRQHPDRPAENAEDTKPTAVRRVIDRIRLGRGVRIQGVDGMLVRYAQCCQPVPGDTVVGYGVEIGVFELVPSTLFSPNPVVGSPPWIDLLLHRVGDRQDSSRCLARAADGPAIVHGPLC</sequence>
<keyword evidence="1" id="KW-0639">Primosome</keyword>
<dbReference type="InterPro" id="IPR003593">
    <property type="entry name" value="AAA+_ATPase"/>
</dbReference>
<dbReference type="SMART" id="SM00382">
    <property type="entry name" value="AAA"/>
    <property type="match status" value="1"/>
</dbReference>
<accession>A0A0F8XTA6</accession>
<dbReference type="GO" id="GO:0003678">
    <property type="term" value="F:DNA helicase activity"/>
    <property type="evidence" value="ECO:0007669"/>
    <property type="project" value="InterPro"/>
</dbReference>
<dbReference type="InterPro" id="IPR007694">
    <property type="entry name" value="DNA_helicase_DnaB-like_C"/>
</dbReference>
<feature type="non-terminal residue" evidence="4">
    <location>
        <position position="384"/>
    </location>
</feature>
<dbReference type="Pfam" id="PF03796">
    <property type="entry name" value="DnaB_C"/>
    <property type="match status" value="1"/>
</dbReference>